<feature type="non-terminal residue" evidence="1">
    <location>
        <position position="1187"/>
    </location>
</feature>
<gene>
    <name evidence="1" type="ORF">ACOLOM_LOCUS7533</name>
</gene>
<dbReference type="EMBL" id="CAJVPT010017615">
    <property type="protein sequence ID" value="CAG8627694.1"/>
    <property type="molecule type" value="Genomic_DNA"/>
</dbReference>
<reference evidence="1" key="1">
    <citation type="submission" date="2021-06" db="EMBL/GenBank/DDBJ databases">
        <authorList>
            <person name="Kallberg Y."/>
            <person name="Tangrot J."/>
            <person name="Rosling A."/>
        </authorList>
    </citation>
    <scope>NUCLEOTIDE SEQUENCE</scope>
    <source>
        <strain evidence="1">CL356</strain>
    </source>
</reference>
<keyword evidence="2" id="KW-1185">Reference proteome</keyword>
<protein>
    <submittedName>
        <fullName evidence="1">12970_t:CDS:1</fullName>
    </submittedName>
</protein>
<sequence length="1187" mass="135699">MNFSSVISSLSSIRSFDTMDSFDTVIAIDSSNDITSPSQTLQELTNLLATSEEWQVNGDATFMKNNHVLEMLSLHLPSMEDSAQLQVIDRLICFAEYSDMNKWIMFKTNITSKLLTTIIWKSWNRSEVAEKTMRLLEIICSYSVKVSDVKLILNKICNKNDGDVSPHQEESAWYQGALLKLLYSIAPKQNTMDFIYFKGIESGIELSPIEKFPANGYSFFTWIKMDATPSPKEHVEHGDYIPRLFSFFAESGDGIEAYFENNELCFHCKRGEIVSRAVMSNFKFTQKRWYFIVVVHQPEKRGWTITPSELNVVVDGQINFRARLEYPVDLYSKNIPSFSHCSVGASMSISPPQSPDSDHSNASTSSSGLHNCFRGQMTSLYMINDVLTKEQIIALYELGPNHSTQFEPDQKKDILSACNLFDGTLGPRMVFNFHVKASSGQKCFNLASRNLVTNTREMISATLFGIEKCSTLSLRNAIQCLGDVEILFPIIMRFDDLNSVSLQAPFGSQDNFFASVGPCKAFFDLLSSLLQSNTKSQNHIIKSRGIKIISLLLQQVGPSHFSISAFKSMIILASSLEANEDLAREIYLNLVFEFRLWMYASMGIQRYCIEFLKNFIDSRKQMCRELFGVQYILDILSSVYWYKQNELSSPDRHPTANSARPKPSLVKQLREMLLGIIVNYFKDGIFKDEVLGIFRNLLISEDDEHIYEILNLLLNLLTSGSNKSMVDIFASYGGFEILCELLKRKDESVKVLCIRLITCLINSQHTPSRIVDKLRFENTDPLNLIKLLEGTPFTLPIYHSLLSWALEQFNMPGSPDKDTESSSAYLTIKNFNIIIVTLALLDCDGTKPTVQCRVLEDLVKMFRQNISFCNELHRIWNWQKYLFRLIPIYGSQDEMHVKKGSKDTADWALELVATVTWNMFEVDLTAYKIVEDTIISIWMSGRPDAIEVIRAFLTQMLLFTTREMRNSFGASFAKIKRENVTRLMSMAEEILFNHRDLAQTMVQRQSSSNGFKSSGSYPSSIRSAYESTMPSFNMLRFEETVISKIESNFSVFSSQKYEDMVFQSASNPWEENRELAEMYLEIVDGLDSNGNWKMELTANRNETPPGDNCRMVLRVLISGITLHDHVLREKSLEKLMEFVERHVRVPSASPKDEQKLLDNFYCHDSEVFEQHIFTVLGEIHEAFMQVL</sequence>
<evidence type="ECO:0000313" key="2">
    <source>
        <dbReference type="Proteomes" id="UP000789525"/>
    </source>
</evidence>
<organism evidence="1 2">
    <name type="scientific">Acaulospora colombiana</name>
    <dbReference type="NCBI Taxonomy" id="27376"/>
    <lineage>
        <taxon>Eukaryota</taxon>
        <taxon>Fungi</taxon>
        <taxon>Fungi incertae sedis</taxon>
        <taxon>Mucoromycota</taxon>
        <taxon>Glomeromycotina</taxon>
        <taxon>Glomeromycetes</taxon>
        <taxon>Diversisporales</taxon>
        <taxon>Acaulosporaceae</taxon>
        <taxon>Acaulospora</taxon>
    </lineage>
</organism>
<evidence type="ECO:0000313" key="1">
    <source>
        <dbReference type="EMBL" id="CAG8627694.1"/>
    </source>
</evidence>
<name>A0ACA9N1F4_9GLOM</name>
<comment type="caution">
    <text evidence="1">The sequence shown here is derived from an EMBL/GenBank/DDBJ whole genome shotgun (WGS) entry which is preliminary data.</text>
</comment>
<proteinExistence type="predicted"/>
<dbReference type="Proteomes" id="UP000789525">
    <property type="component" value="Unassembled WGS sequence"/>
</dbReference>
<accession>A0ACA9N1F4</accession>